<dbReference type="GO" id="GO:0008773">
    <property type="term" value="F:[protein-PII] uridylyltransferase activity"/>
    <property type="evidence" value="ECO:0007669"/>
    <property type="project" value="InterPro"/>
</dbReference>
<dbReference type="RefSeq" id="WP_407924135.1">
    <property type="nucleotide sequence ID" value="NZ_CP046455.1"/>
</dbReference>
<dbReference type="SUPFAM" id="SSF81593">
    <property type="entry name" value="Nucleotidyltransferase substrate binding subunit/domain"/>
    <property type="match status" value="1"/>
</dbReference>
<keyword evidence="4" id="KW-0460">Magnesium</keyword>
<keyword evidence="2 7" id="KW-0548">Nucleotidyltransferase</keyword>
<dbReference type="InterPro" id="IPR043519">
    <property type="entry name" value="NT_sf"/>
</dbReference>
<evidence type="ECO:0000256" key="4">
    <source>
        <dbReference type="ARBA" id="ARBA00022842"/>
    </source>
</evidence>
<dbReference type="Gene3D" id="1.10.3090.10">
    <property type="entry name" value="cca-adding enzyme, domain 2"/>
    <property type="match status" value="1"/>
</dbReference>
<dbReference type="Pfam" id="PF01909">
    <property type="entry name" value="NTP_transf_2"/>
    <property type="match status" value="1"/>
</dbReference>
<dbReference type="KEGG" id="cok:COCCU_09005"/>
<dbReference type="PANTHER" id="PTHR47320">
    <property type="entry name" value="BIFUNCTIONAL URIDYLYLTRANSFERASE/URIDYLYL-REMOVING ENZYME"/>
    <property type="match status" value="1"/>
</dbReference>
<keyword evidence="5" id="KW-0511">Multifunctional enzyme</keyword>
<dbReference type="SUPFAM" id="SSF109604">
    <property type="entry name" value="HD-domain/PDEase-like"/>
    <property type="match status" value="1"/>
</dbReference>
<protein>
    <submittedName>
        <fullName evidence="7">Bifunctional uridylyltransferase/uridylyl-removing enzyme</fullName>
    </submittedName>
</protein>
<dbReference type="InterPro" id="IPR003607">
    <property type="entry name" value="HD/PDEase_dom"/>
</dbReference>
<dbReference type="CDD" id="cd00077">
    <property type="entry name" value="HDc"/>
    <property type="match status" value="1"/>
</dbReference>
<sequence precursor="true">MTPSDSGGAGTPGPMPPALLRKQAVDRARALLLSLPLPSGTALAATGSLAREEMTPYSDLDLILLHPPGQEPSSAELQALWYPIWDRKYRLNHALRTPVECAAMITADSTAALALLDLKHVAGDENLSAHTRQLVLRSWRAEISRNFDALAELAITRWNRSGSVVSMTRPDLKNGRGGLRDIHLIKALALGNLADFPDLGAEQELLLDVRTLLHQSARRSRDVLDPEFAADLAIDLGYPDRYTLAAALADAARTIDEALNRTMGIARGVVTRRALGAVSSRRAGVGNIHTPGLRRPLDVDVVAAGEYITLSRDPDLNDPGLLLRVSSAAARTGLPVADSTWQALRVLPPLPEKWMKVMVDDFIATLSSPEYTQKVVNRMDQEGLWARIVPWWDHVRGRLPRERSHIHTIDQHSLVTVRHCASASVTVARPDLLLLAALFHDLGKGYGRPHEQVGAGFIARIASEMDFNHRDRVCLQTLVAEHTTVARLVARRDPHAEDTLEELLAALNYDLVTVNLLGVLTEADAKATGPGVWNRQLASGLSILLTRARHRLHDLQPRQPIVFSGSEIGLREIAGDPGSAVVNWRGDYLRGSVRVLAAIAAQSWNIEAVKLAQREDGIWHGLFEIRSLVTMSLDADVFVQSYRSGVHSTLPEVLPGPTAYFWHGRVLEVRTADRLGAVGALISVLPEVTWLTSQKLGATMLVQCALAGDIDRAKVERDVTRALATG</sequence>
<evidence type="ECO:0000256" key="1">
    <source>
        <dbReference type="ARBA" id="ARBA00022679"/>
    </source>
</evidence>
<keyword evidence="3" id="KW-0378">Hydrolase</keyword>
<dbReference type="InterPro" id="IPR002934">
    <property type="entry name" value="Polymerase_NTP_transf_dom"/>
</dbReference>
<dbReference type="Pfam" id="PF01966">
    <property type="entry name" value="HD"/>
    <property type="match status" value="1"/>
</dbReference>
<keyword evidence="1 7" id="KW-0808">Transferase</keyword>
<dbReference type="InterPro" id="IPR006674">
    <property type="entry name" value="HD_domain"/>
</dbReference>
<dbReference type="GO" id="GO:0016787">
    <property type="term" value="F:hydrolase activity"/>
    <property type="evidence" value="ECO:0007669"/>
    <property type="project" value="UniProtKB-KW"/>
</dbReference>
<evidence type="ECO:0000313" key="8">
    <source>
        <dbReference type="Proteomes" id="UP000424462"/>
    </source>
</evidence>
<gene>
    <name evidence="7" type="primary">glnD</name>
    <name evidence="7" type="ORF">COCCU_09005</name>
</gene>
<dbReference type="InterPro" id="IPR010043">
    <property type="entry name" value="UTase/UR"/>
</dbReference>
<evidence type="ECO:0000256" key="3">
    <source>
        <dbReference type="ARBA" id="ARBA00022801"/>
    </source>
</evidence>
<evidence type="ECO:0000256" key="2">
    <source>
        <dbReference type="ARBA" id="ARBA00022695"/>
    </source>
</evidence>
<dbReference type="NCBIfam" id="NF001265">
    <property type="entry name" value="PRK00227.1"/>
    <property type="match status" value="1"/>
</dbReference>
<dbReference type="EMBL" id="CP046455">
    <property type="protein sequence ID" value="QGU07725.1"/>
    <property type="molecule type" value="Genomic_DNA"/>
</dbReference>
<dbReference type="SUPFAM" id="SSF81301">
    <property type="entry name" value="Nucleotidyltransferase"/>
    <property type="match status" value="1"/>
</dbReference>
<proteinExistence type="predicted"/>
<dbReference type="PROSITE" id="PS51831">
    <property type="entry name" value="HD"/>
    <property type="match status" value="1"/>
</dbReference>
<name>A0A6B8W8X1_9CORY</name>
<evidence type="ECO:0000259" key="6">
    <source>
        <dbReference type="PROSITE" id="PS51831"/>
    </source>
</evidence>
<dbReference type="Proteomes" id="UP000424462">
    <property type="component" value="Chromosome"/>
</dbReference>
<evidence type="ECO:0000256" key="5">
    <source>
        <dbReference type="ARBA" id="ARBA00023268"/>
    </source>
</evidence>
<organism evidence="7 8">
    <name type="scientific">Corynebacterium occultum</name>
    <dbReference type="NCBI Taxonomy" id="2675219"/>
    <lineage>
        <taxon>Bacteria</taxon>
        <taxon>Bacillati</taxon>
        <taxon>Actinomycetota</taxon>
        <taxon>Actinomycetes</taxon>
        <taxon>Mycobacteriales</taxon>
        <taxon>Corynebacteriaceae</taxon>
        <taxon>Corynebacterium</taxon>
    </lineage>
</organism>
<reference evidence="7 8" key="1">
    <citation type="submission" date="2019-11" db="EMBL/GenBank/DDBJ databases">
        <title>Complete genome sequence of Corynebacterium kalinowskii 1959, a novel Corynebacterium species isolated from soil of a small paddock in Vilsendorf, Germany.</title>
        <authorList>
            <person name="Schaffert L."/>
            <person name="Ruwe M."/>
            <person name="Milse J."/>
            <person name="Hanuschka K."/>
            <person name="Ortseifen V."/>
            <person name="Droste J."/>
            <person name="Brandt D."/>
            <person name="Schlueter L."/>
            <person name="Kutter Y."/>
            <person name="Vinke S."/>
            <person name="Viehoefer P."/>
            <person name="Jacob L."/>
            <person name="Luebke N.-C."/>
            <person name="Schulte-Berndt E."/>
            <person name="Hain C."/>
            <person name="Linder M."/>
            <person name="Schmidt P."/>
            <person name="Wollenschlaeger L."/>
            <person name="Luttermann T."/>
            <person name="Thieme E."/>
            <person name="Hassa J."/>
            <person name="Haak M."/>
            <person name="Wittchen M."/>
            <person name="Mentz A."/>
            <person name="Persicke M."/>
            <person name="Busche T."/>
            <person name="Ruckert C."/>
        </authorList>
    </citation>
    <scope>NUCLEOTIDE SEQUENCE [LARGE SCALE GENOMIC DNA]</scope>
    <source>
        <strain evidence="7 8">2039</strain>
    </source>
</reference>
<accession>A0A6B8W8X1</accession>
<evidence type="ECO:0000313" key="7">
    <source>
        <dbReference type="EMBL" id="QGU07725.1"/>
    </source>
</evidence>
<dbReference type="PANTHER" id="PTHR47320:SF1">
    <property type="entry name" value="BIFUNCTIONAL URIDYLYLTRANSFERASE_URIDYLYL-REMOVING ENZYME"/>
    <property type="match status" value="1"/>
</dbReference>
<keyword evidence="8" id="KW-1185">Reference proteome</keyword>
<dbReference type="AlphaFoldDB" id="A0A6B8W8X1"/>
<dbReference type="SMART" id="SM00471">
    <property type="entry name" value="HDc"/>
    <property type="match status" value="1"/>
</dbReference>
<feature type="domain" description="HD" evidence="6">
    <location>
        <begin position="409"/>
        <end position="510"/>
    </location>
</feature>